<dbReference type="Proteomes" id="UP000585579">
    <property type="component" value="Unassembled WGS sequence"/>
</dbReference>
<comment type="caution">
    <text evidence="3">The sequence shown here is derived from an EMBL/GenBank/DDBJ whole genome shotgun (WGS) entry which is preliminary data.</text>
</comment>
<feature type="transmembrane region" description="Helical" evidence="2">
    <location>
        <begin position="27"/>
        <end position="45"/>
    </location>
</feature>
<evidence type="ECO:0000256" key="1">
    <source>
        <dbReference type="SAM" id="MobiDB-lite"/>
    </source>
</evidence>
<evidence type="ECO:0000313" key="3">
    <source>
        <dbReference type="EMBL" id="NLK33383.1"/>
    </source>
</evidence>
<keyword evidence="2" id="KW-0472">Membrane</keyword>
<evidence type="ECO:0000313" key="4">
    <source>
        <dbReference type="Proteomes" id="UP000585579"/>
    </source>
</evidence>
<feature type="compositionally biased region" description="Low complexity" evidence="1">
    <location>
        <begin position="82"/>
        <end position="98"/>
    </location>
</feature>
<dbReference type="AlphaFoldDB" id="A0A7K4AXN5"/>
<feature type="region of interest" description="Disordered" evidence="1">
    <location>
        <begin position="72"/>
        <end position="98"/>
    </location>
</feature>
<name>A0A7K4AXN5_9EURY</name>
<accession>A0A7K4AXN5</accession>
<organism evidence="3 4">
    <name type="scientific">Methanosarcina flavescens</name>
    <dbReference type="NCBI Taxonomy" id="1715806"/>
    <lineage>
        <taxon>Archaea</taxon>
        <taxon>Methanobacteriati</taxon>
        <taxon>Methanobacteriota</taxon>
        <taxon>Stenosarchaea group</taxon>
        <taxon>Methanomicrobia</taxon>
        <taxon>Methanosarcinales</taxon>
        <taxon>Methanosarcinaceae</taxon>
        <taxon>Methanosarcina</taxon>
    </lineage>
</organism>
<proteinExistence type="predicted"/>
<gene>
    <name evidence="3" type="ORF">GX302_11340</name>
</gene>
<keyword evidence="2" id="KW-0812">Transmembrane</keyword>
<keyword evidence="2" id="KW-1133">Transmembrane helix</keyword>
<evidence type="ECO:0000256" key="2">
    <source>
        <dbReference type="SAM" id="Phobius"/>
    </source>
</evidence>
<protein>
    <submittedName>
        <fullName evidence="3">Uncharacterized protein</fullName>
    </submittedName>
</protein>
<reference evidence="3 4" key="1">
    <citation type="journal article" date="2020" name="Biotechnol. Biofuels">
        <title>New insights from the biogas microbiome by comprehensive genome-resolved metagenomics of nearly 1600 species originating from multiple anaerobic digesters.</title>
        <authorList>
            <person name="Campanaro S."/>
            <person name="Treu L."/>
            <person name="Rodriguez-R L.M."/>
            <person name="Kovalovszki A."/>
            <person name="Ziels R.M."/>
            <person name="Maus I."/>
            <person name="Zhu X."/>
            <person name="Kougias P.G."/>
            <person name="Basile A."/>
            <person name="Luo G."/>
            <person name="Schluter A."/>
            <person name="Konstantinidis K.T."/>
            <person name="Angelidaki I."/>
        </authorList>
    </citation>
    <scope>NUCLEOTIDE SEQUENCE [LARGE SCALE GENOMIC DNA]</scope>
    <source>
        <strain evidence="3">AS22ysBPME_46</strain>
    </source>
</reference>
<sequence>MTLRRRFAVRNFAHDDSAWADFLISKAALILASVILFAAIFHLAASFKELEIQEQLDILARDFKTAVDMVGSSNSGSDSLRPDNSGSDNSDPGNSGSNNLQADAYYCFEDEEIFRNSPFMEDIKVKISGEYICLETEYRERSFRAVKPFTFKVLPFNESVLHEKLSTKFGARGDEETSLTADYAEIEAFLQAIGTEEAVLDPNEKISLKKKLIYVKDEEGVSAFGCVLAYQ</sequence>
<dbReference type="EMBL" id="JAAYQL010000069">
    <property type="protein sequence ID" value="NLK33383.1"/>
    <property type="molecule type" value="Genomic_DNA"/>
</dbReference>